<keyword evidence="1" id="KW-0472">Membrane</keyword>
<keyword evidence="3" id="KW-1185">Reference proteome</keyword>
<feature type="transmembrane region" description="Helical" evidence="1">
    <location>
        <begin position="171"/>
        <end position="195"/>
    </location>
</feature>
<organism evidence="2 3">
    <name type="scientific">Noviluteimonas caseinilytica</name>
    <dbReference type="NCBI Taxonomy" id="2675101"/>
    <lineage>
        <taxon>Bacteria</taxon>
        <taxon>Pseudomonadati</taxon>
        <taxon>Pseudomonadota</taxon>
        <taxon>Gammaproteobacteria</taxon>
        <taxon>Lysobacterales</taxon>
        <taxon>Lysobacteraceae</taxon>
        <taxon>Noviluteimonas</taxon>
    </lineage>
</organism>
<dbReference type="Proteomes" id="UP000681317">
    <property type="component" value="Chromosome"/>
</dbReference>
<accession>A0ABM7Q716</accession>
<keyword evidence="1" id="KW-0812">Transmembrane</keyword>
<keyword evidence="1" id="KW-1133">Transmembrane helix</keyword>
<feature type="transmembrane region" description="Helical" evidence="1">
    <location>
        <begin position="72"/>
        <end position="90"/>
    </location>
</feature>
<feature type="transmembrane region" description="Helical" evidence="1">
    <location>
        <begin position="231"/>
        <end position="252"/>
    </location>
</feature>
<sequence length="388" mass="41698">MARDDLSLMRGGPVFRVLHAMGLVRPDLETPTLIAIALVVVALGPPAVMAWSAGTLLPGGGAPIPLAGDYLVIGRFLFAVPALVLAASPCDRLLRAALRQVGRGGIVLDEQRAAYDGLLARAGRLRDSWVPELVCAVLAIAPALVGAVALGDLWHLRTWMLATDGTLTPAGAWYHAVSLSIFRFVGLIWLWRYLLWSWLLWRLARIGLRVQPTHPDGAGGLAFFANAQSRFAVMAFACGCIVAGNSLNHVVYQHVTLSSLQYLLGGWIVAATLLLVLPLGSLCGTLLRAKRHALFKYAAIGQRASLEFDLRWKKGTSDGAESLLDSPNPSALADFNAVFDSIRRMRLVPVSRNVLVALALSAALPLLPVVFVAVSFDEVVKRLLSIIV</sequence>
<protein>
    <submittedName>
        <fullName evidence="2">Uncharacterized protein</fullName>
    </submittedName>
</protein>
<proteinExistence type="predicted"/>
<evidence type="ECO:0000313" key="3">
    <source>
        <dbReference type="Proteomes" id="UP000681317"/>
    </source>
</evidence>
<name>A0ABM7Q716_9GAMM</name>
<feature type="transmembrane region" description="Helical" evidence="1">
    <location>
        <begin position="354"/>
        <end position="376"/>
    </location>
</feature>
<feature type="transmembrane region" description="Helical" evidence="1">
    <location>
        <begin position="264"/>
        <end position="287"/>
    </location>
</feature>
<dbReference type="EMBL" id="AP024545">
    <property type="protein sequence ID" value="BCT93209.1"/>
    <property type="molecule type" value="Genomic_DNA"/>
</dbReference>
<reference evidence="2 3" key="1">
    <citation type="submission" date="2021-03" db="EMBL/GenBank/DDBJ databases">
        <title>Complete Genome Sequences of Two Lysobacter Strains Isolated from Sea Water (Lysobacter caseinilyticus) and Soil (Lysobacter helvus) in South Korea.</title>
        <authorList>
            <person name="Watanabe Y."/>
            <person name="Arakawa K."/>
        </authorList>
    </citation>
    <scope>NUCLEOTIDE SEQUENCE [LARGE SCALE GENOMIC DNA]</scope>
    <source>
        <strain evidence="2 3">KVB24</strain>
    </source>
</reference>
<evidence type="ECO:0000313" key="2">
    <source>
        <dbReference type="EMBL" id="BCT93209.1"/>
    </source>
</evidence>
<evidence type="ECO:0000256" key="1">
    <source>
        <dbReference type="SAM" id="Phobius"/>
    </source>
</evidence>
<gene>
    <name evidence="2" type="ORF">LYSCAS_22330</name>
</gene>
<feature type="transmembrane region" description="Helical" evidence="1">
    <location>
        <begin position="33"/>
        <end position="52"/>
    </location>
</feature>
<dbReference type="RefSeq" id="WP_213434150.1">
    <property type="nucleotide sequence ID" value="NZ_AP024545.1"/>
</dbReference>
<feature type="transmembrane region" description="Helical" evidence="1">
    <location>
        <begin position="129"/>
        <end position="151"/>
    </location>
</feature>